<protein>
    <submittedName>
        <fullName evidence="2">Uncharacterized protein</fullName>
    </submittedName>
</protein>
<accession>X1NZH0</accession>
<proteinExistence type="predicted"/>
<keyword evidence="1" id="KW-0472">Membrane</keyword>
<evidence type="ECO:0000313" key="2">
    <source>
        <dbReference type="EMBL" id="GAI32195.1"/>
    </source>
</evidence>
<dbReference type="EMBL" id="BARV01014544">
    <property type="protein sequence ID" value="GAI32195.1"/>
    <property type="molecule type" value="Genomic_DNA"/>
</dbReference>
<name>X1NZH0_9ZZZZ</name>
<evidence type="ECO:0000256" key="1">
    <source>
        <dbReference type="SAM" id="Phobius"/>
    </source>
</evidence>
<sequence>GVTDVTEICRGVSKANCIFKIILVALYLYRYLYILINTYIYLYTIYFYLYYLYHYNFNRKDRNKEYKLVYTLKKYARTGRRFIVKV</sequence>
<gene>
    <name evidence="2" type="ORF">S06H3_25278</name>
</gene>
<feature type="transmembrane region" description="Helical" evidence="1">
    <location>
        <begin position="31"/>
        <end position="53"/>
    </location>
</feature>
<keyword evidence="1" id="KW-1133">Transmembrane helix</keyword>
<organism evidence="2">
    <name type="scientific">marine sediment metagenome</name>
    <dbReference type="NCBI Taxonomy" id="412755"/>
    <lineage>
        <taxon>unclassified sequences</taxon>
        <taxon>metagenomes</taxon>
        <taxon>ecological metagenomes</taxon>
    </lineage>
</organism>
<feature type="non-terminal residue" evidence="2">
    <location>
        <position position="1"/>
    </location>
</feature>
<keyword evidence="1" id="KW-0812">Transmembrane</keyword>
<reference evidence="2" key="1">
    <citation type="journal article" date="2014" name="Front. Microbiol.">
        <title>High frequency of phylogenetically diverse reductive dehalogenase-homologous genes in deep subseafloor sedimentary metagenomes.</title>
        <authorList>
            <person name="Kawai M."/>
            <person name="Futagami T."/>
            <person name="Toyoda A."/>
            <person name="Takaki Y."/>
            <person name="Nishi S."/>
            <person name="Hori S."/>
            <person name="Arai W."/>
            <person name="Tsubouchi T."/>
            <person name="Morono Y."/>
            <person name="Uchiyama I."/>
            <person name="Ito T."/>
            <person name="Fujiyama A."/>
            <person name="Inagaki F."/>
            <person name="Takami H."/>
        </authorList>
    </citation>
    <scope>NUCLEOTIDE SEQUENCE</scope>
    <source>
        <strain evidence="2">Expedition CK06-06</strain>
    </source>
</reference>
<comment type="caution">
    <text evidence="2">The sequence shown here is derived from an EMBL/GenBank/DDBJ whole genome shotgun (WGS) entry which is preliminary data.</text>
</comment>
<dbReference type="AlphaFoldDB" id="X1NZH0"/>